<comment type="caution">
    <text evidence="6">The sequence shown here is derived from an EMBL/GenBank/DDBJ whole genome shotgun (WGS) entry which is preliminary data.</text>
</comment>
<dbReference type="Gene3D" id="3.40.1090.10">
    <property type="entry name" value="Cytosolic phospholipase A2 catalytic domain"/>
    <property type="match status" value="2"/>
</dbReference>
<accession>A0A2W5KNC5</accession>
<feature type="active site" description="Nucleophile" evidence="4">
    <location>
        <position position="80"/>
    </location>
</feature>
<evidence type="ECO:0000313" key="6">
    <source>
        <dbReference type="EMBL" id="PZQ16938.1"/>
    </source>
</evidence>
<dbReference type="PANTHER" id="PTHR14226:SF76">
    <property type="entry name" value="NTE FAMILY PROTEIN RSSA"/>
    <property type="match status" value="1"/>
</dbReference>
<sequence>MIGATAREGVVFPVFAGLTSLISRPVGAAADAGAPEPREARRPPFALALGGGIARGWAHIGVLKTLEAAGLKPDIVTGTSVGAVVGGCWAAGKLPELEAWTRSLTRRRMFGLLDISLAGAGLISGGRLKTQLEANLGETAIEDLTVRFAAIATEYGTGHEVWLARGPLAEAIRASYALPGVFEPLRIGGRWLMDGALVNPVPVSAARALGGRLVVAVNLQSDVSGRGTVVQSVGASERDQEAAEGLGWFARMRGQGKEAGRSAPPVQRNGPGIPSVMVDAFNIMLDRISRSRLAGDPPDVAIGPRLADIGLFDFHRAAESIRLGEEAAERALDPIREAMRALA</sequence>
<dbReference type="InterPro" id="IPR002641">
    <property type="entry name" value="PNPLA_dom"/>
</dbReference>
<keyword evidence="2 4" id="KW-0442">Lipid degradation</keyword>
<keyword evidence="3 4" id="KW-0443">Lipid metabolism</keyword>
<feature type="active site" description="Proton acceptor" evidence="4">
    <location>
        <position position="194"/>
    </location>
</feature>
<dbReference type="PANTHER" id="PTHR14226">
    <property type="entry name" value="NEUROPATHY TARGET ESTERASE/SWISS CHEESE D.MELANOGASTER"/>
    <property type="match status" value="1"/>
</dbReference>
<dbReference type="InterPro" id="IPR016035">
    <property type="entry name" value="Acyl_Trfase/lysoPLipase"/>
</dbReference>
<evidence type="ECO:0000313" key="7">
    <source>
        <dbReference type="Proteomes" id="UP000249577"/>
    </source>
</evidence>
<reference evidence="6 7" key="1">
    <citation type="submission" date="2017-08" db="EMBL/GenBank/DDBJ databases">
        <title>Infants hospitalized years apart are colonized by the same room-sourced microbial strains.</title>
        <authorList>
            <person name="Brooks B."/>
            <person name="Olm M.R."/>
            <person name="Firek B.A."/>
            <person name="Baker R."/>
            <person name="Thomas B.C."/>
            <person name="Morowitz M.J."/>
            <person name="Banfield J.F."/>
        </authorList>
    </citation>
    <scope>NUCLEOTIDE SEQUENCE [LARGE SCALE GENOMIC DNA]</scope>
    <source>
        <strain evidence="6">S2_005_003_R2_43</strain>
    </source>
</reference>
<dbReference type="Proteomes" id="UP000249577">
    <property type="component" value="Unassembled WGS sequence"/>
</dbReference>
<gene>
    <name evidence="6" type="ORF">DI565_05975</name>
</gene>
<name>A0A2W5KNC5_ANCNO</name>
<proteinExistence type="predicted"/>
<evidence type="ECO:0000256" key="3">
    <source>
        <dbReference type="ARBA" id="ARBA00023098"/>
    </source>
</evidence>
<evidence type="ECO:0000256" key="1">
    <source>
        <dbReference type="ARBA" id="ARBA00022801"/>
    </source>
</evidence>
<dbReference type="InterPro" id="IPR050301">
    <property type="entry name" value="NTE"/>
</dbReference>
<dbReference type="EMBL" id="QFPN01000003">
    <property type="protein sequence ID" value="PZQ16938.1"/>
    <property type="molecule type" value="Genomic_DNA"/>
</dbReference>
<dbReference type="Pfam" id="PF01734">
    <property type="entry name" value="Patatin"/>
    <property type="match status" value="1"/>
</dbReference>
<evidence type="ECO:0000256" key="4">
    <source>
        <dbReference type="PROSITE-ProRule" id="PRU01161"/>
    </source>
</evidence>
<protein>
    <submittedName>
        <fullName evidence="6">NTE family protein rssA</fullName>
    </submittedName>
</protein>
<evidence type="ECO:0000259" key="5">
    <source>
        <dbReference type="PROSITE" id="PS51635"/>
    </source>
</evidence>
<feature type="short sequence motif" description="GXSXG" evidence="4">
    <location>
        <begin position="78"/>
        <end position="82"/>
    </location>
</feature>
<dbReference type="AlphaFoldDB" id="A0A2W5KNC5"/>
<dbReference type="GO" id="GO:0016042">
    <property type="term" value="P:lipid catabolic process"/>
    <property type="evidence" value="ECO:0007669"/>
    <property type="project" value="UniProtKB-UniRule"/>
</dbReference>
<feature type="domain" description="PNPLA" evidence="5">
    <location>
        <begin position="47"/>
        <end position="207"/>
    </location>
</feature>
<comment type="caution">
    <text evidence="4">Lacks conserved residue(s) required for the propagation of feature annotation.</text>
</comment>
<feature type="short sequence motif" description="DGA/G" evidence="4">
    <location>
        <begin position="194"/>
        <end position="196"/>
    </location>
</feature>
<keyword evidence="1 4" id="KW-0378">Hydrolase</keyword>
<dbReference type="GO" id="GO:0016787">
    <property type="term" value="F:hydrolase activity"/>
    <property type="evidence" value="ECO:0007669"/>
    <property type="project" value="UniProtKB-UniRule"/>
</dbReference>
<dbReference type="SUPFAM" id="SSF52151">
    <property type="entry name" value="FabD/lysophospholipase-like"/>
    <property type="match status" value="1"/>
</dbReference>
<dbReference type="PROSITE" id="PS51635">
    <property type="entry name" value="PNPLA"/>
    <property type="match status" value="1"/>
</dbReference>
<organism evidence="6 7">
    <name type="scientific">Ancylobacter novellus</name>
    <name type="common">Thiobacillus novellus</name>
    <dbReference type="NCBI Taxonomy" id="921"/>
    <lineage>
        <taxon>Bacteria</taxon>
        <taxon>Pseudomonadati</taxon>
        <taxon>Pseudomonadota</taxon>
        <taxon>Alphaproteobacteria</taxon>
        <taxon>Hyphomicrobiales</taxon>
        <taxon>Xanthobacteraceae</taxon>
        <taxon>Ancylobacter</taxon>
    </lineage>
</organism>
<evidence type="ECO:0000256" key="2">
    <source>
        <dbReference type="ARBA" id="ARBA00022963"/>
    </source>
</evidence>